<dbReference type="SUPFAM" id="SSF142433">
    <property type="entry name" value="CinA-like"/>
    <property type="match status" value="1"/>
</dbReference>
<comment type="caution">
    <text evidence="2">The sequence shown here is derived from an EMBL/GenBank/DDBJ whole genome shotgun (WGS) entry which is preliminary data.</text>
</comment>
<dbReference type="Pfam" id="PF02464">
    <property type="entry name" value="CinA"/>
    <property type="match status" value="1"/>
</dbReference>
<dbReference type="Proteomes" id="UP000294225">
    <property type="component" value="Unassembled WGS sequence"/>
</dbReference>
<name>A0A4R0ILI3_9ACTN</name>
<proteinExistence type="predicted"/>
<protein>
    <submittedName>
        <fullName evidence="2">CinA family protein</fullName>
    </submittedName>
</protein>
<reference evidence="2 3" key="1">
    <citation type="submission" date="2019-02" db="EMBL/GenBank/DDBJ databases">
        <title>Kribbella capetownensis sp. nov. and Kribbella speibonae sp. nov., isolated from soil.</title>
        <authorList>
            <person name="Curtis S.M."/>
            <person name="Norton I."/>
            <person name="Everest G.J."/>
            <person name="Meyers P.R."/>
        </authorList>
    </citation>
    <scope>NUCLEOTIDE SEQUENCE [LARGE SCALE GENOMIC DNA]</scope>
    <source>
        <strain evidence="2 3">YM55</strain>
    </source>
</reference>
<gene>
    <name evidence="2" type="ORF">E0H92_33725</name>
</gene>
<dbReference type="NCBIfam" id="TIGR00199">
    <property type="entry name" value="PncC_domain"/>
    <property type="match status" value="1"/>
</dbReference>
<sequence length="202" mass="20590">MVLHDQIHNIARHLTVPSVVPDDRAGTRSHAYVPNTYAGVPVDVDLSEKSAEIAKLVGTSARAAGLRVAVAESLTSGAIAGQLGAAPEASSWFAGGVVAYAADVKFKLLNVDPGPVVTGRCAVQMARGVAELLGADVAVAVTGVGGPDPDEDHPAGTVYTAVYHLAEAQASHDIFDGGPAQVVEQATLAALQMLREAVVPPS</sequence>
<evidence type="ECO:0000259" key="1">
    <source>
        <dbReference type="Pfam" id="PF02464"/>
    </source>
</evidence>
<dbReference type="InterPro" id="IPR008136">
    <property type="entry name" value="CinA_C"/>
</dbReference>
<feature type="domain" description="CinA C-terminal" evidence="1">
    <location>
        <begin position="52"/>
        <end position="197"/>
    </location>
</feature>
<organism evidence="2 3">
    <name type="scientific">Kribbella speibonae</name>
    <dbReference type="NCBI Taxonomy" id="1572660"/>
    <lineage>
        <taxon>Bacteria</taxon>
        <taxon>Bacillati</taxon>
        <taxon>Actinomycetota</taxon>
        <taxon>Actinomycetes</taxon>
        <taxon>Propionibacteriales</taxon>
        <taxon>Kribbellaceae</taxon>
        <taxon>Kribbella</taxon>
    </lineage>
</organism>
<dbReference type="AlphaFoldDB" id="A0A4R0ILI3"/>
<dbReference type="Gene3D" id="3.90.950.20">
    <property type="entry name" value="CinA-like"/>
    <property type="match status" value="1"/>
</dbReference>
<dbReference type="EMBL" id="SJKC01000005">
    <property type="protein sequence ID" value="TCC33114.1"/>
    <property type="molecule type" value="Genomic_DNA"/>
</dbReference>
<evidence type="ECO:0000313" key="3">
    <source>
        <dbReference type="Proteomes" id="UP000294225"/>
    </source>
</evidence>
<dbReference type="InterPro" id="IPR036653">
    <property type="entry name" value="CinA-like_C"/>
</dbReference>
<accession>A0A4R0ILI3</accession>
<evidence type="ECO:0000313" key="2">
    <source>
        <dbReference type="EMBL" id="TCC33114.1"/>
    </source>
</evidence>